<dbReference type="OMA" id="AVECNGY"/>
<dbReference type="Proteomes" id="UP000027135">
    <property type="component" value="Unassembled WGS sequence"/>
</dbReference>
<dbReference type="InterPro" id="IPR032710">
    <property type="entry name" value="NTF2-like_dom_sf"/>
</dbReference>
<reference evidence="2 3" key="1">
    <citation type="journal article" date="2014" name="Nat. Commun.">
        <title>Molecular traces of alternative social organization in a termite genome.</title>
        <authorList>
            <person name="Terrapon N."/>
            <person name="Li C."/>
            <person name="Robertson H.M."/>
            <person name="Ji L."/>
            <person name="Meng X."/>
            <person name="Booth W."/>
            <person name="Chen Z."/>
            <person name="Childers C.P."/>
            <person name="Glastad K.M."/>
            <person name="Gokhale K."/>
            <person name="Gowin J."/>
            <person name="Gronenberg W."/>
            <person name="Hermansen R.A."/>
            <person name="Hu H."/>
            <person name="Hunt B.G."/>
            <person name="Huylmans A.K."/>
            <person name="Khalil S.M."/>
            <person name="Mitchell R.D."/>
            <person name="Munoz-Torres M.C."/>
            <person name="Mustard J.A."/>
            <person name="Pan H."/>
            <person name="Reese J.T."/>
            <person name="Scharf M.E."/>
            <person name="Sun F."/>
            <person name="Vogel H."/>
            <person name="Xiao J."/>
            <person name="Yang W."/>
            <person name="Yang Z."/>
            <person name="Yang Z."/>
            <person name="Zhou J."/>
            <person name="Zhu J."/>
            <person name="Brent C.S."/>
            <person name="Elsik C.G."/>
            <person name="Goodisman M.A."/>
            <person name="Liberles D.A."/>
            <person name="Roe R.M."/>
            <person name="Vargo E.L."/>
            <person name="Vilcinskas A."/>
            <person name="Wang J."/>
            <person name="Bornberg-Bauer E."/>
            <person name="Korb J."/>
            <person name="Zhang G."/>
            <person name="Liebig J."/>
        </authorList>
    </citation>
    <scope>NUCLEOTIDE SEQUENCE [LARGE SCALE GENOMIC DNA]</scope>
    <source>
        <tissue evidence="2">Whole organism</tissue>
    </source>
</reference>
<dbReference type="EMBL" id="KK852773">
    <property type="protein sequence ID" value="KDR16809.1"/>
    <property type="molecule type" value="Genomic_DNA"/>
</dbReference>
<proteinExistence type="predicted"/>
<gene>
    <name evidence="2" type="ORF">L798_09474</name>
</gene>
<dbReference type="Pfam" id="PF02136">
    <property type="entry name" value="NTF2"/>
    <property type="match status" value="1"/>
</dbReference>
<dbReference type="SUPFAM" id="SSF54427">
    <property type="entry name" value="NTF2-like"/>
    <property type="match status" value="1"/>
</dbReference>
<dbReference type="Gene3D" id="3.10.450.50">
    <property type="match status" value="1"/>
</dbReference>
<dbReference type="AlphaFoldDB" id="A0A067R3Y4"/>
<keyword evidence="3" id="KW-1185">Reference proteome</keyword>
<accession>A0A067R3Y4</accession>
<evidence type="ECO:0000259" key="1">
    <source>
        <dbReference type="Pfam" id="PF02136"/>
    </source>
</evidence>
<sequence length="288" mass="32893">MASSDDEKQTAIHFAEMFCNLLDKHRDQLTAYLADDAVLDWFGHTVSSKNSIVGFMKLEIPETLHNLTSIEPSGPIQHQKKMVLEFMDSENNVTSLKGQTSLHDSLSDEDLAMPLDSPDFMVQVTCSEQVDGMAKLNLNSLSLHENCTDKWKSLNCFQSQLLTSKKCGIPVVSEQYYDSRYEGQGDCLFKPSVNYFMKPNRFLEARGSIEFQRTRQPGMETKNMKLMSDTMKWCRFFKLQIAYSTPNAVFHANDLSDGIAGDFKIWLLVYKDNSQCRRNLSEAFDKLK</sequence>
<protein>
    <recommendedName>
        <fullName evidence="1">Nuclear transport factor 2 domain-containing protein</fullName>
    </recommendedName>
</protein>
<evidence type="ECO:0000313" key="3">
    <source>
        <dbReference type="Proteomes" id="UP000027135"/>
    </source>
</evidence>
<organism evidence="2 3">
    <name type="scientific">Zootermopsis nevadensis</name>
    <name type="common">Dampwood termite</name>
    <dbReference type="NCBI Taxonomy" id="136037"/>
    <lineage>
        <taxon>Eukaryota</taxon>
        <taxon>Metazoa</taxon>
        <taxon>Ecdysozoa</taxon>
        <taxon>Arthropoda</taxon>
        <taxon>Hexapoda</taxon>
        <taxon>Insecta</taxon>
        <taxon>Pterygota</taxon>
        <taxon>Neoptera</taxon>
        <taxon>Polyneoptera</taxon>
        <taxon>Dictyoptera</taxon>
        <taxon>Blattodea</taxon>
        <taxon>Blattoidea</taxon>
        <taxon>Termitoidae</taxon>
        <taxon>Termopsidae</taxon>
        <taxon>Zootermopsis</taxon>
    </lineage>
</organism>
<name>A0A067R3Y4_ZOONE</name>
<dbReference type="eggNOG" id="ENOG502T25Z">
    <property type="taxonomic scope" value="Eukaryota"/>
</dbReference>
<dbReference type="InterPro" id="IPR002075">
    <property type="entry name" value="NTF2_dom"/>
</dbReference>
<feature type="domain" description="Nuclear transport factor 2" evidence="1">
    <location>
        <begin position="13"/>
        <end position="85"/>
    </location>
</feature>
<dbReference type="InParanoid" id="A0A067R3Y4"/>
<evidence type="ECO:0000313" key="2">
    <source>
        <dbReference type="EMBL" id="KDR16809.1"/>
    </source>
</evidence>